<reference evidence="1" key="1">
    <citation type="submission" date="2021-05" db="EMBL/GenBank/DDBJ databases">
        <authorList>
            <person name="Pan Q."/>
            <person name="Jouanno E."/>
            <person name="Zahm M."/>
            <person name="Klopp C."/>
            <person name="Cabau C."/>
            <person name="Louis A."/>
            <person name="Berthelot C."/>
            <person name="Parey E."/>
            <person name="Roest Crollius H."/>
            <person name="Montfort J."/>
            <person name="Robinson-Rechavi M."/>
            <person name="Bouchez O."/>
            <person name="Lampietro C."/>
            <person name="Lopez Roques C."/>
            <person name="Donnadieu C."/>
            <person name="Postlethwait J."/>
            <person name="Bobe J."/>
            <person name="Dillon D."/>
            <person name="Chandos A."/>
            <person name="von Hippel F."/>
            <person name="Guiguen Y."/>
        </authorList>
    </citation>
    <scope>NUCLEOTIDE SEQUENCE</scope>
    <source>
        <strain evidence="1">YG-Jan2019</strain>
    </source>
</reference>
<evidence type="ECO:0000313" key="2">
    <source>
        <dbReference type="Proteomes" id="UP001157502"/>
    </source>
</evidence>
<comment type="caution">
    <text evidence="1">The sequence shown here is derived from an EMBL/GenBank/DDBJ whole genome shotgun (WGS) entry which is preliminary data.</text>
</comment>
<name>A0ACC2GMS5_DALPE</name>
<dbReference type="Proteomes" id="UP001157502">
    <property type="component" value="Chromosome 11"/>
</dbReference>
<keyword evidence="2" id="KW-1185">Reference proteome</keyword>
<gene>
    <name evidence="1" type="ORF">DPEC_G00141950</name>
</gene>
<sequence length="507" mass="57405">MFWWRILSAVFVCASLESEGYPPVLQTLVTEDYQRLFDIDMTQREITLDLELDGPPPDFDFTQKVITEDYQRLFGIDKPPRGRPAAERRSYSKTTPKVWFPPGQPTPDNLLAICRYSNRRPRYPDSYFPESGFGYLRRQGATVNQVESWYRACCHGNGTEQLQEVTLCCARQAWEQSLFTYCSTEASIKTRQPECCKKNDGDSLSCFHKQAQNPTYMPIIEEKDSFPNPNPEPEPGFSFNPNICNMSQPGPRAVRENDPGNTPHAARIDSNINFPPGRPTPQNINLICIHFQHRPRYSLQCLLRTSYGWLASQSMALNRLERGFNLCCKGRDDDLACAGRKWQEVLDRFCEEEQKDGAHSPSCCGAGEGEPRYTCFSDLAPNTTYELVDYYLTTVSAPVPTLAGVCKTHGIIKTFPVSLQSLVGLCCSLPGNQKSPCIQKKLKWHALTWCSQRTSPADSQKCCFPSFQKRFKCLSGLLINAIAKATKSTRPRKCPLLIPPHPFILTF</sequence>
<protein>
    <submittedName>
        <fullName evidence="1">Uncharacterized protein</fullName>
    </submittedName>
</protein>
<proteinExistence type="predicted"/>
<accession>A0ACC2GMS5</accession>
<organism evidence="1 2">
    <name type="scientific">Dallia pectoralis</name>
    <name type="common">Alaska blackfish</name>
    <dbReference type="NCBI Taxonomy" id="75939"/>
    <lineage>
        <taxon>Eukaryota</taxon>
        <taxon>Metazoa</taxon>
        <taxon>Chordata</taxon>
        <taxon>Craniata</taxon>
        <taxon>Vertebrata</taxon>
        <taxon>Euteleostomi</taxon>
        <taxon>Actinopterygii</taxon>
        <taxon>Neopterygii</taxon>
        <taxon>Teleostei</taxon>
        <taxon>Protacanthopterygii</taxon>
        <taxon>Esociformes</taxon>
        <taxon>Umbridae</taxon>
        <taxon>Dallia</taxon>
    </lineage>
</organism>
<evidence type="ECO:0000313" key="1">
    <source>
        <dbReference type="EMBL" id="KAJ8004984.1"/>
    </source>
</evidence>
<dbReference type="EMBL" id="CM055738">
    <property type="protein sequence ID" value="KAJ8004984.1"/>
    <property type="molecule type" value="Genomic_DNA"/>
</dbReference>